<keyword evidence="3" id="KW-1185">Reference proteome</keyword>
<sequence>MNGERVGREILLAEVRAWARRIGVEDRLREVQIRPMRRKWASVSSRGRLTLNAELLAQPAEVRRAVIVHELVHLKLRHGAHTKLFRALVRAYLEEASRS</sequence>
<dbReference type="Gene3D" id="3.30.2010.10">
    <property type="entry name" value="Metalloproteases ('zincins'), catalytic domain"/>
    <property type="match status" value="1"/>
</dbReference>
<dbReference type="Proteomes" id="UP001589830">
    <property type="component" value="Unassembled WGS sequence"/>
</dbReference>
<dbReference type="RefSeq" id="WP_188847811.1">
    <property type="nucleotide sequence ID" value="NZ_BMPJ01000021.1"/>
</dbReference>
<dbReference type="Pfam" id="PF01863">
    <property type="entry name" value="YgjP-like"/>
    <property type="match status" value="1"/>
</dbReference>
<dbReference type="CDD" id="cd07344">
    <property type="entry name" value="M48_yhfN_like"/>
    <property type="match status" value="1"/>
</dbReference>
<dbReference type="EMBL" id="JBHLTW010000007">
    <property type="protein sequence ID" value="MFC0595105.1"/>
    <property type="molecule type" value="Genomic_DNA"/>
</dbReference>
<dbReference type="EC" id="3.4.24.-" evidence="2"/>
<organism evidence="2 3">
    <name type="scientific">Thermus composti</name>
    <dbReference type="NCBI Taxonomy" id="532059"/>
    <lineage>
        <taxon>Bacteria</taxon>
        <taxon>Thermotogati</taxon>
        <taxon>Deinococcota</taxon>
        <taxon>Deinococci</taxon>
        <taxon>Thermales</taxon>
        <taxon>Thermaceae</taxon>
        <taxon>Thermus</taxon>
    </lineage>
</organism>
<dbReference type="PANTHER" id="PTHR30399:SF1">
    <property type="entry name" value="UTP PYROPHOSPHATASE"/>
    <property type="match status" value="1"/>
</dbReference>
<gene>
    <name evidence="2" type="ORF">ACFFFP_02775</name>
</gene>
<evidence type="ECO:0000313" key="3">
    <source>
        <dbReference type="Proteomes" id="UP001589830"/>
    </source>
</evidence>
<protein>
    <submittedName>
        <fullName evidence="2">M48 family metallopeptidase</fullName>
        <ecNumber evidence="2">3.4.24.-</ecNumber>
    </submittedName>
</protein>
<name>A0ABV6PZ28_9DEIN</name>
<dbReference type="InterPro" id="IPR002725">
    <property type="entry name" value="YgjP-like_metallopeptidase"/>
</dbReference>
<keyword evidence="2" id="KW-0378">Hydrolase</keyword>
<feature type="domain" description="YgjP-like metallopeptidase" evidence="1">
    <location>
        <begin position="8"/>
        <end position="96"/>
    </location>
</feature>
<dbReference type="GO" id="GO:0016787">
    <property type="term" value="F:hydrolase activity"/>
    <property type="evidence" value="ECO:0007669"/>
    <property type="project" value="UniProtKB-KW"/>
</dbReference>
<reference evidence="2 3" key="1">
    <citation type="submission" date="2024-09" db="EMBL/GenBank/DDBJ databases">
        <authorList>
            <person name="Sun Q."/>
            <person name="Mori K."/>
        </authorList>
    </citation>
    <scope>NUCLEOTIDE SEQUENCE [LARGE SCALE GENOMIC DNA]</scope>
    <source>
        <strain evidence="2 3">NCAIM B.02340</strain>
    </source>
</reference>
<evidence type="ECO:0000259" key="1">
    <source>
        <dbReference type="Pfam" id="PF01863"/>
    </source>
</evidence>
<dbReference type="InterPro" id="IPR053136">
    <property type="entry name" value="UTP_pyrophosphatase-like"/>
</dbReference>
<proteinExistence type="predicted"/>
<evidence type="ECO:0000313" key="2">
    <source>
        <dbReference type="EMBL" id="MFC0595105.1"/>
    </source>
</evidence>
<accession>A0ABV6PZ28</accession>
<dbReference type="PANTHER" id="PTHR30399">
    <property type="entry name" value="UNCHARACTERIZED PROTEIN YGJP"/>
    <property type="match status" value="1"/>
</dbReference>
<comment type="caution">
    <text evidence="2">The sequence shown here is derived from an EMBL/GenBank/DDBJ whole genome shotgun (WGS) entry which is preliminary data.</text>
</comment>